<reference evidence="1" key="1">
    <citation type="journal article" date="2019" name="Environ. Microbiol.">
        <title>Fungal ecological strategies reflected in gene transcription - a case study of two litter decomposers.</title>
        <authorList>
            <person name="Barbi F."/>
            <person name="Kohler A."/>
            <person name="Barry K."/>
            <person name="Baskaran P."/>
            <person name="Daum C."/>
            <person name="Fauchery L."/>
            <person name="Ihrmark K."/>
            <person name="Kuo A."/>
            <person name="LaButti K."/>
            <person name="Lipzen A."/>
            <person name="Morin E."/>
            <person name="Grigoriev I.V."/>
            <person name="Henrissat B."/>
            <person name="Lindahl B."/>
            <person name="Martin F."/>
        </authorList>
    </citation>
    <scope>NUCLEOTIDE SEQUENCE</scope>
    <source>
        <strain evidence="1">JB14</strain>
    </source>
</reference>
<dbReference type="AlphaFoldDB" id="A0A6A4GZG5"/>
<gene>
    <name evidence="1" type="ORF">BT96DRAFT_832419</name>
</gene>
<accession>A0A6A4GZG5</accession>
<organism evidence="1 2">
    <name type="scientific">Gymnopus androsaceus JB14</name>
    <dbReference type="NCBI Taxonomy" id="1447944"/>
    <lineage>
        <taxon>Eukaryota</taxon>
        <taxon>Fungi</taxon>
        <taxon>Dikarya</taxon>
        <taxon>Basidiomycota</taxon>
        <taxon>Agaricomycotina</taxon>
        <taxon>Agaricomycetes</taxon>
        <taxon>Agaricomycetidae</taxon>
        <taxon>Agaricales</taxon>
        <taxon>Marasmiineae</taxon>
        <taxon>Omphalotaceae</taxon>
        <taxon>Gymnopus</taxon>
    </lineage>
</organism>
<proteinExistence type="predicted"/>
<protein>
    <recommendedName>
        <fullName evidence="3">Reverse transcriptase zinc-binding domain-containing protein</fullName>
    </recommendedName>
</protein>
<name>A0A6A4GZG5_9AGAR</name>
<dbReference type="Proteomes" id="UP000799118">
    <property type="component" value="Unassembled WGS sequence"/>
</dbReference>
<sequence length="126" mass="14433">MIARKFRKLTTGLRKPHTSMLVHLRTGHNYLYAHLHRIGKVDSPLCPACKRDPETTYHYLIQCPAHRGARACLKAEVGSRNMTTEKLLNEKGRLKQLFQYINDTGRFRNTFGVLPPVETKEDDDAG</sequence>
<evidence type="ECO:0000313" key="2">
    <source>
        <dbReference type="Proteomes" id="UP000799118"/>
    </source>
</evidence>
<keyword evidence="2" id="KW-1185">Reference proteome</keyword>
<dbReference type="OrthoDB" id="3267074at2759"/>
<evidence type="ECO:0008006" key="3">
    <source>
        <dbReference type="Google" id="ProtNLM"/>
    </source>
</evidence>
<dbReference type="EMBL" id="ML769634">
    <property type="protein sequence ID" value="KAE9391181.1"/>
    <property type="molecule type" value="Genomic_DNA"/>
</dbReference>
<evidence type="ECO:0000313" key="1">
    <source>
        <dbReference type="EMBL" id="KAE9391181.1"/>
    </source>
</evidence>